<reference evidence="1 2" key="1">
    <citation type="journal article" date="2019" name="Int. J. Syst. Evol. Microbiol.">
        <title>The Global Catalogue of Microorganisms (GCM) 10K type strain sequencing project: providing services to taxonomists for standard genome sequencing and annotation.</title>
        <authorList>
            <consortium name="The Broad Institute Genomics Platform"/>
            <consortium name="The Broad Institute Genome Sequencing Center for Infectious Disease"/>
            <person name="Wu L."/>
            <person name="Ma J."/>
        </authorList>
    </citation>
    <scope>NUCLEOTIDE SEQUENCE [LARGE SCALE GENOMIC DNA]</scope>
    <source>
        <strain evidence="1 2">JCM 12762</strain>
    </source>
</reference>
<name>A0ABN1VHR4_9MICO</name>
<evidence type="ECO:0000313" key="2">
    <source>
        <dbReference type="Proteomes" id="UP001500943"/>
    </source>
</evidence>
<comment type="caution">
    <text evidence="1">The sequence shown here is derived from an EMBL/GenBank/DDBJ whole genome shotgun (WGS) entry which is preliminary data.</text>
</comment>
<organism evidence="1 2">
    <name type="scientific">Rhodoglobus aureus</name>
    <dbReference type="NCBI Taxonomy" id="191497"/>
    <lineage>
        <taxon>Bacteria</taxon>
        <taxon>Bacillati</taxon>
        <taxon>Actinomycetota</taxon>
        <taxon>Actinomycetes</taxon>
        <taxon>Micrococcales</taxon>
        <taxon>Microbacteriaceae</taxon>
        <taxon>Rhodoglobus</taxon>
    </lineage>
</organism>
<dbReference type="Proteomes" id="UP001500943">
    <property type="component" value="Unassembled WGS sequence"/>
</dbReference>
<accession>A0ABN1VHR4</accession>
<dbReference type="EMBL" id="BAAAKW010000017">
    <property type="protein sequence ID" value="GAA1212088.1"/>
    <property type="molecule type" value="Genomic_DNA"/>
</dbReference>
<sequence>MDLFQGGKLNGKRYNYNCEEKNDEHAGSPQGCRASLVHWTNATSATATAYVMWLTERGGPSP</sequence>
<evidence type="ECO:0000313" key="1">
    <source>
        <dbReference type="EMBL" id="GAA1212088.1"/>
    </source>
</evidence>
<keyword evidence="2" id="KW-1185">Reference proteome</keyword>
<protein>
    <submittedName>
        <fullName evidence="1">Uncharacterized protein</fullName>
    </submittedName>
</protein>
<gene>
    <name evidence="1" type="ORF">GCM10009655_09130</name>
</gene>
<proteinExistence type="predicted"/>